<dbReference type="Proteomes" id="UP000239549">
    <property type="component" value="Unassembled WGS sequence"/>
</dbReference>
<keyword evidence="3" id="KW-1185">Reference proteome</keyword>
<comment type="caution">
    <text evidence="2">The sequence shown here is derived from an EMBL/GenBank/DDBJ whole genome shotgun (WGS) entry which is preliminary data.</text>
</comment>
<protein>
    <submittedName>
        <fullName evidence="2">Uncharacterized protein</fullName>
    </submittedName>
</protein>
<keyword evidence="1" id="KW-0472">Membrane</keyword>
<feature type="transmembrane region" description="Helical" evidence="1">
    <location>
        <begin position="6"/>
        <end position="25"/>
    </location>
</feature>
<sequence>MKQACSVAVINWFWLEIAACVLLWGHEKTRNMKIFVV</sequence>
<gene>
    <name evidence="2" type="ORF">DCCM_2024</name>
</gene>
<evidence type="ECO:0000256" key="1">
    <source>
        <dbReference type="SAM" id="Phobius"/>
    </source>
</evidence>
<dbReference type="EMBL" id="BFAV01000071">
    <property type="protein sequence ID" value="GBF32927.1"/>
    <property type="molecule type" value="Genomic_DNA"/>
</dbReference>
<evidence type="ECO:0000313" key="2">
    <source>
        <dbReference type="EMBL" id="GBF32927.1"/>
    </source>
</evidence>
<organism evidence="2 3">
    <name type="scientific">Desulfocucumis palustris</name>
    <dbReference type="NCBI Taxonomy" id="1898651"/>
    <lineage>
        <taxon>Bacteria</taxon>
        <taxon>Bacillati</taxon>
        <taxon>Bacillota</taxon>
        <taxon>Clostridia</taxon>
        <taxon>Eubacteriales</taxon>
        <taxon>Desulfocucumaceae</taxon>
        <taxon>Desulfocucumis</taxon>
    </lineage>
</organism>
<dbReference type="AlphaFoldDB" id="A0A2L2X9J0"/>
<proteinExistence type="predicted"/>
<accession>A0A2L2X9J0</accession>
<keyword evidence="1" id="KW-1133">Transmembrane helix</keyword>
<name>A0A2L2X9J0_9FIRM</name>
<evidence type="ECO:0000313" key="3">
    <source>
        <dbReference type="Proteomes" id="UP000239549"/>
    </source>
</evidence>
<keyword evidence="1" id="KW-0812">Transmembrane</keyword>
<reference evidence="3" key="1">
    <citation type="submission" date="2018-02" db="EMBL/GenBank/DDBJ databases">
        <title>Genome sequence of Desulfocucumis palustris strain NAW-5.</title>
        <authorList>
            <person name="Watanabe M."/>
            <person name="Kojima H."/>
            <person name="Fukui M."/>
        </authorList>
    </citation>
    <scope>NUCLEOTIDE SEQUENCE [LARGE SCALE GENOMIC DNA]</scope>
    <source>
        <strain evidence="3">NAW-5</strain>
    </source>
</reference>